<dbReference type="PANTHER" id="PTHR43345:SF5">
    <property type="entry name" value="3-ISOPROPYLMALATE DEHYDRATASE SMALL SUBUNIT"/>
    <property type="match status" value="1"/>
</dbReference>
<sequence>MRPFTKHTGLAAPLDLANVDTDMIIPKQFLKSIKRTGFGKNLFDELRYEDEGQPDQECTGRPLREDFVLNLPSYKDSSVLLARQNFGCGSSREHAPWALDDYGFRSIIAPSFADIFYNNCFKNGLLPIVLAAEEVDQLFVEVTAQEGAQITIDLENQKVTSPTGAEFSFEVDSFRKHCLLNGLDDIGLTLQQEDSIRSYEEKRMNEAPWLFLSREK</sequence>
<dbReference type="Pfam" id="PF00694">
    <property type="entry name" value="Aconitase_C"/>
    <property type="match status" value="1"/>
</dbReference>
<dbReference type="EMBL" id="JAOVZB010000003">
    <property type="protein sequence ID" value="MCV2402914.1"/>
    <property type="molecule type" value="Genomic_DNA"/>
</dbReference>
<comment type="catalytic activity">
    <reaction evidence="1 10">
        <text>(2R,3S)-3-isopropylmalate = (2S)-2-isopropylmalate</text>
        <dbReference type="Rhea" id="RHEA:32287"/>
        <dbReference type="ChEBI" id="CHEBI:1178"/>
        <dbReference type="ChEBI" id="CHEBI:35121"/>
        <dbReference type="EC" id="4.2.1.33"/>
    </reaction>
</comment>
<protein>
    <recommendedName>
        <fullName evidence="10">3-isopropylmalate dehydratase small subunit</fullName>
        <ecNumber evidence="10">4.2.1.33</ecNumber>
    </recommendedName>
    <alternativeName>
        <fullName evidence="10">Alpha-IPM isomerase</fullName>
        <shortName evidence="10">IPMI</shortName>
    </alternativeName>
    <alternativeName>
        <fullName evidence="10">Isopropylmalate isomerase</fullName>
    </alternativeName>
</protein>
<proteinExistence type="inferred from homology"/>
<evidence type="ECO:0000313" key="12">
    <source>
        <dbReference type="EMBL" id="MCV2402914.1"/>
    </source>
</evidence>
<keyword evidence="7 10" id="KW-0028">Amino-acid biosynthesis</keyword>
<dbReference type="RefSeq" id="WP_263530293.1">
    <property type="nucleotide sequence ID" value="NZ_JAOVZB010000003.1"/>
</dbReference>
<comment type="similarity">
    <text evidence="4 10">Belongs to the LeuD family. LeuD type 1 subfamily.</text>
</comment>
<dbReference type="InterPro" id="IPR015928">
    <property type="entry name" value="Aconitase/3IPM_dehydase_swvl"/>
</dbReference>
<dbReference type="NCBIfam" id="NF002458">
    <property type="entry name" value="PRK01641.1"/>
    <property type="match status" value="1"/>
</dbReference>
<keyword evidence="8 10" id="KW-0456">Lyase</keyword>
<comment type="subunit">
    <text evidence="5 10">Heterodimer of LeuC and LeuD.</text>
</comment>
<evidence type="ECO:0000256" key="4">
    <source>
        <dbReference type="ARBA" id="ARBA00009845"/>
    </source>
</evidence>
<dbReference type="EC" id="4.2.1.33" evidence="10"/>
<comment type="function">
    <text evidence="2 10">Catalyzes the isomerization between 2-isopropylmalate and 3-isopropylmalate, via the formation of 2-isopropylmaleate.</text>
</comment>
<gene>
    <name evidence="10 12" type="primary">leuD</name>
    <name evidence="12" type="ORF">OFY17_08480</name>
</gene>
<feature type="domain" description="Aconitase A/isopropylmalate dehydratase small subunit swivel" evidence="11">
    <location>
        <begin position="1"/>
        <end position="132"/>
    </location>
</feature>
<evidence type="ECO:0000259" key="11">
    <source>
        <dbReference type="Pfam" id="PF00694"/>
    </source>
</evidence>
<evidence type="ECO:0000256" key="6">
    <source>
        <dbReference type="ARBA" id="ARBA00022430"/>
    </source>
</evidence>
<keyword evidence="9 10" id="KW-0100">Branched-chain amino acid biosynthesis</keyword>
<keyword evidence="6 10" id="KW-0432">Leucine biosynthesis</keyword>
<evidence type="ECO:0000256" key="7">
    <source>
        <dbReference type="ARBA" id="ARBA00022605"/>
    </source>
</evidence>
<keyword evidence="13" id="KW-1185">Reference proteome</keyword>
<evidence type="ECO:0000313" key="13">
    <source>
        <dbReference type="Proteomes" id="UP001209713"/>
    </source>
</evidence>
<dbReference type="PANTHER" id="PTHR43345">
    <property type="entry name" value="3-ISOPROPYLMALATE DEHYDRATASE SMALL SUBUNIT 2-RELATED-RELATED"/>
    <property type="match status" value="1"/>
</dbReference>
<dbReference type="CDD" id="cd01577">
    <property type="entry name" value="IPMI_Swivel"/>
    <property type="match status" value="1"/>
</dbReference>
<reference evidence="12 13" key="1">
    <citation type="submission" date="2022-10" db="EMBL/GenBank/DDBJ databases">
        <title>Marinomonas transparenta sp. nov. and Marinomonas sargassi sp. nov., isolated from marine alga (Sargassum natans (L.) Gaillon).</title>
        <authorList>
            <person name="Wang Y."/>
        </authorList>
    </citation>
    <scope>NUCLEOTIDE SEQUENCE [LARGE SCALE GENOMIC DNA]</scope>
    <source>
        <strain evidence="12 13">C2222</strain>
    </source>
</reference>
<accession>A0ABT2YTH2</accession>
<dbReference type="InterPro" id="IPR033940">
    <property type="entry name" value="IPMI_Swivel"/>
</dbReference>
<dbReference type="Proteomes" id="UP001209713">
    <property type="component" value="Unassembled WGS sequence"/>
</dbReference>
<name>A0ABT2YTH2_9GAMM</name>
<dbReference type="Gene3D" id="3.20.19.10">
    <property type="entry name" value="Aconitase, domain 4"/>
    <property type="match status" value="1"/>
</dbReference>
<dbReference type="InterPro" id="IPR000573">
    <property type="entry name" value="AconitaseA/IPMdHydase_ssu_swvl"/>
</dbReference>
<dbReference type="InterPro" id="IPR004431">
    <property type="entry name" value="3-IsopropMal_deHydase_ssu"/>
</dbReference>
<dbReference type="SUPFAM" id="SSF52016">
    <property type="entry name" value="LeuD/IlvD-like"/>
    <property type="match status" value="1"/>
</dbReference>
<evidence type="ECO:0000256" key="1">
    <source>
        <dbReference type="ARBA" id="ARBA00000491"/>
    </source>
</evidence>
<comment type="caution">
    <text evidence="12">The sequence shown here is derived from an EMBL/GenBank/DDBJ whole genome shotgun (WGS) entry which is preliminary data.</text>
</comment>
<dbReference type="GO" id="GO:0003861">
    <property type="term" value="F:3-isopropylmalate dehydratase activity"/>
    <property type="evidence" value="ECO:0007669"/>
    <property type="project" value="UniProtKB-EC"/>
</dbReference>
<comment type="pathway">
    <text evidence="3 10">Amino-acid biosynthesis; L-leucine biosynthesis; L-leucine from 3-methyl-2-oxobutanoate: step 2/4.</text>
</comment>
<dbReference type="HAMAP" id="MF_01031">
    <property type="entry name" value="LeuD_type1"/>
    <property type="match status" value="1"/>
</dbReference>
<evidence type="ECO:0000256" key="3">
    <source>
        <dbReference type="ARBA" id="ARBA00004729"/>
    </source>
</evidence>
<organism evidence="12 13">
    <name type="scientific">Marinomonas sargassi</name>
    <dbReference type="NCBI Taxonomy" id="2984494"/>
    <lineage>
        <taxon>Bacteria</taxon>
        <taxon>Pseudomonadati</taxon>
        <taxon>Pseudomonadota</taxon>
        <taxon>Gammaproteobacteria</taxon>
        <taxon>Oceanospirillales</taxon>
        <taxon>Oceanospirillaceae</taxon>
        <taxon>Marinomonas</taxon>
    </lineage>
</organism>
<evidence type="ECO:0000256" key="2">
    <source>
        <dbReference type="ARBA" id="ARBA00002695"/>
    </source>
</evidence>
<evidence type="ECO:0000256" key="10">
    <source>
        <dbReference type="HAMAP-Rule" id="MF_01031"/>
    </source>
</evidence>
<evidence type="ECO:0000256" key="8">
    <source>
        <dbReference type="ARBA" id="ARBA00023239"/>
    </source>
</evidence>
<dbReference type="InterPro" id="IPR050075">
    <property type="entry name" value="LeuD"/>
</dbReference>
<evidence type="ECO:0000256" key="5">
    <source>
        <dbReference type="ARBA" id="ARBA00011271"/>
    </source>
</evidence>
<evidence type="ECO:0000256" key="9">
    <source>
        <dbReference type="ARBA" id="ARBA00023304"/>
    </source>
</evidence>
<dbReference type="NCBIfam" id="TIGR00171">
    <property type="entry name" value="leuD"/>
    <property type="match status" value="1"/>
</dbReference>